<keyword evidence="1" id="KW-1133">Transmembrane helix</keyword>
<evidence type="ECO:0000256" key="1">
    <source>
        <dbReference type="SAM" id="Phobius"/>
    </source>
</evidence>
<gene>
    <name evidence="2" type="ORF">GA0070618_5828</name>
</gene>
<dbReference type="InParanoid" id="A0A1C4ZVC1"/>
<dbReference type="RefSeq" id="WP_088984449.1">
    <property type="nucleotide sequence ID" value="NZ_LT607413.1"/>
</dbReference>
<sequence>MADARDRAVVEAHALRTATATAALLHGSRRGPRQLRRPYAAVVASLVVGALLMVAVWAISTIGELLAEQRRERARADRVTAVPVVRVPAPGPTGYAPQRPL</sequence>
<feature type="transmembrane region" description="Helical" evidence="1">
    <location>
        <begin position="39"/>
        <end position="59"/>
    </location>
</feature>
<proteinExistence type="predicted"/>
<dbReference type="EMBL" id="LT607413">
    <property type="protein sequence ID" value="SCF36826.1"/>
    <property type="molecule type" value="Genomic_DNA"/>
</dbReference>
<evidence type="ECO:0000313" key="2">
    <source>
        <dbReference type="EMBL" id="SCF36826.1"/>
    </source>
</evidence>
<keyword evidence="1" id="KW-0812">Transmembrane</keyword>
<dbReference type="Proteomes" id="UP000198253">
    <property type="component" value="Chromosome I"/>
</dbReference>
<organism evidence="2 3">
    <name type="scientific">Micromonospora echinospora</name>
    <name type="common">Micromonospora purpurea</name>
    <dbReference type="NCBI Taxonomy" id="1877"/>
    <lineage>
        <taxon>Bacteria</taxon>
        <taxon>Bacillati</taxon>
        <taxon>Actinomycetota</taxon>
        <taxon>Actinomycetes</taxon>
        <taxon>Micromonosporales</taxon>
        <taxon>Micromonosporaceae</taxon>
        <taxon>Micromonospora</taxon>
    </lineage>
</organism>
<protein>
    <submittedName>
        <fullName evidence="2">Uncharacterized protein</fullName>
    </submittedName>
</protein>
<keyword evidence="1" id="KW-0472">Membrane</keyword>
<reference evidence="3" key="1">
    <citation type="submission" date="2016-06" db="EMBL/GenBank/DDBJ databases">
        <authorList>
            <person name="Varghese N."/>
            <person name="Submissions Spin"/>
        </authorList>
    </citation>
    <scope>NUCLEOTIDE SEQUENCE [LARGE SCALE GENOMIC DNA]</scope>
    <source>
        <strain evidence="3">DSM 43816</strain>
    </source>
</reference>
<evidence type="ECO:0000313" key="3">
    <source>
        <dbReference type="Proteomes" id="UP000198253"/>
    </source>
</evidence>
<accession>A0A1C4ZVC1</accession>
<dbReference type="AlphaFoldDB" id="A0A1C4ZVC1"/>
<name>A0A1C4ZVC1_MICEC</name>
<keyword evidence="3" id="KW-1185">Reference proteome</keyword>